<dbReference type="PANTHER" id="PTHR31066:SF85">
    <property type="entry name" value="OS02G0809100 PROTEIN"/>
    <property type="match status" value="1"/>
</dbReference>
<dbReference type="PANTHER" id="PTHR31066">
    <property type="entry name" value="OS05G0427100 PROTEIN-RELATED"/>
    <property type="match status" value="1"/>
</dbReference>
<reference evidence="3" key="1">
    <citation type="submission" date="2024-03" db="EMBL/GenBank/DDBJ databases">
        <title>WGS assembly of Saponaria officinalis var. Norfolk2.</title>
        <authorList>
            <person name="Jenkins J."/>
            <person name="Shu S."/>
            <person name="Grimwood J."/>
            <person name="Barry K."/>
            <person name="Goodstein D."/>
            <person name="Schmutz J."/>
            <person name="Leebens-Mack J."/>
            <person name="Osbourn A."/>
        </authorList>
    </citation>
    <scope>NUCLEOTIDE SEQUENCE [LARGE SCALE GENOMIC DNA]</scope>
    <source>
        <strain evidence="3">JIC</strain>
    </source>
</reference>
<proteinExistence type="predicted"/>
<dbReference type="Pfam" id="PF00564">
    <property type="entry name" value="PB1"/>
    <property type="match status" value="1"/>
</dbReference>
<evidence type="ECO:0000313" key="3">
    <source>
        <dbReference type="EMBL" id="KAK9666595.1"/>
    </source>
</evidence>
<sequence length="405" mass="44776">MDNYPSFSYPESGDSSPRSREIDFENPPPTWDEQSPPQPTQKIKFMVSYGGKIQPRPHDNLLAYVGGETKILAVERGVKFSHIRSKLASLISLDLVDGFTFKYQLPGEDLDALISVTNDDDLEHMMHEFDRLCKASPKPARLRLFLFIDQLFHLQARRNSAGSGFSSISSDRTGLDREPGLTSLVSTNQNAVVLDPPLPVQNNVDFLFGLDKVSAAGPVQVDRVQISAQELQLQNMQQSAVFPAMNEENLGETYRKTPSPVNIPANIQIPQGFWPPIEQQQQNHQSLQQMQQHQQFHHQQQQQPVYMMHAPPAQGNIYHAPVMPPPNQGYYQVQQMPVYSTPAAQVMPGMMTAESAGYAPVNQVYYTAAPVNQGGGVTAAYGGMTAVVSDEMKVVQKVGTSPGGV</sequence>
<dbReference type="SUPFAM" id="SSF54277">
    <property type="entry name" value="CAD &amp; PB1 domains"/>
    <property type="match status" value="1"/>
</dbReference>
<comment type="caution">
    <text evidence="3">The sequence shown here is derived from an EMBL/GenBank/DDBJ whole genome shotgun (WGS) entry which is preliminary data.</text>
</comment>
<organism evidence="3 4">
    <name type="scientific">Saponaria officinalis</name>
    <name type="common">Common soapwort</name>
    <name type="synonym">Lychnis saponaria</name>
    <dbReference type="NCBI Taxonomy" id="3572"/>
    <lineage>
        <taxon>Eukaryota</taxon>
        <taxon>Viridiplantae</taxon>
        <taxon>Streptophyta</taxon>
        <taxon>Embryophyta</taxon>
        <taxon>Tracheophyta</taxon>
        <taxon>Spermatophyta</taxon>
        <taxon>Magnoliopsida</taxon>
        <taxon>eudicotyledons</taxon>
        <taxon>Gunneridae</taxon>
        <taxon>Pentapetalae</taxon>
        <taxon>Caryophyllales</taxon>
        <taxon>Caryophyllaceae</taxon>
        <taxon>Caryophylleae</taxon>
        <taxon>Saponaria</taxon>
    </lineage>
</organism>
<evidence type="ECO:0000256" key="1">
    <source>
        <dbReference type="SAM" id="MobiDB-lite"/>
    </source>
</evidence>
<dbReference type="Proteomes" id="UP001443914">
    <property type="component" value="Unassembled WGS sequence"/>
</dbReference>
<protein>
    <recommendedName>
        <fullName evidence="2">PB1 domain-containing protein</fullName>
    </recommendedName>
</protein>
<accession>A0AAW1GSP2</accession>
<feature type="region of interest" description="Disordered" evidence="1">
    <location>
        <begin position="1"/>
        <end position="39"/>
    </location>
</feature>
<dbReference type="SMART" id="SM00666">
    <property type="entry name" value="PB1"/>
    <property type="match status" value="1"/>
</dbReference>
<gene>
    <name evidence="3" type="ORF">RND81_14G196700</name>
</gene>
<dbReference type="EMBL" id="JBDFQZ010000014">
    <property type="protein sequence ID" value="KAK9666595.1"/>
    <property type="molecule type" value="Genomic_DNA"/>
</dbReference>
<dbReference type="InterPro" id="IPR053198">
    <property type="entry name" value="Gynoecium_Dev_Regulator"/>
</dbReference>
<name>A0AAW1GSP2_SAPOF</name>
<dbReference type="AlphaFoldDB" id="A0AAW1GSP2"/>
<evidence type="ECO:0000313" key="4">
    <source>
        <dbReference type="Proteomes" id="UP001443914"/>
    </source>
</evidence>
<feature type="domain" description="PB1" evidence="2">
    <location>
        <begin position="57"/>
        <end position="147"/>
    </location>
</feature>
<dbReference type="CDD" id="cd06410">
    <property type="entry name" value="PB1_UP2"/>
    <property type="match status" value="1"/>
</dbReference>
<dbReference type="Gene3D" id="3.10.20.90">
    <property type="entry name" value="Phosphatidylinositol 3-kinase Catalytic Subunit, Chain A, domain 1"/>
    <property type="match status" value="1"/>
</dbReference>
<keyword evidence="4" id="KW-1185">Reference proteome</keyword>
<evidence type="ECO:0000259" key="2">
    <source>
        <dbReference type="SMART" id="SM00666"/>
    </source>
</evidence>
<dbReference type="InterPro" id="IPR000270">
    <property type="entry name" value="PB1_dom"/>
</dbReference>